<protein>
    <recommendedName>
        <fullName evidence="3">SGNH hydrolase-type esterase domain-containing protein</fullName>
    </recommendedName>
</protein>
<dbReference type="EMBL" id="BSDZ01000078">
    <property type="protein sequence ID" value="GLI67535.1"/>
    <property type="molecule type" value="Genomic_DNA"/>
</dbReference>
<comment type="caution">
    <text evidence="1">The sequence shown here is derived from an EMBL/GenBank/DDBJ whole genome shotgun (WGS) entry which is preliminary data.</text>
</comment>
<organism evidence="1 2">
    <name type="scientific">Volvox africanus</name>
    <dbReference type="NCBI Taxonomy" id="51714"/>
    <lineage>
        <taxon>Eukaryota</taxon>
        <taxon>Viridiplantae</taxon>
        <taxon>Chlorophyta</taxon>
        <taxon>core chlorophytes</taxon>
        <taxon>Chlorophyceae</taxon>
        <taxon>CS clade</taxon>
        <taxon>Chlamydomonadales</taxon>
        <taxon>Volvocaceae</taxon>
        <taxon>Volvox</taxon>
    </lineage>
</organism>
<sequence length="259" mass="29352">MVYLCDLVPSYDMSGNTRARPIRMHSLARILRVVLTLVLCNDVKPESSHFVLNKPPQGQHCCPIDISKLWSKTVNRDLNLKSSAVIQPFFKYEFYLPKTQLKAGLEYYGAARRLRKFVRTLLVGDKKKPLKIGVVGGSISWGVGTTSPNTRWFSIVSEWMRSVSSANVTSRNGCIPATPSAYMLMCMEESVDEDVDLVFVEYSVNDGVENVLVGNRIVKTMEQLVRRIMELPRQPAVVFVQLPHLYGNTFEPFFHTSMQ</sequence>
<dbReference type="Proteomes" id="UP001165090">
    <property type="component" value="Unassembled WGS sequence"/>
</dbReference>
<accession>A0ABQ5SDA4</accession>
<name>A0ABQ5SDA4_9CHLO</name>
<evidence type="ECO:0000313" key="1">
    <source>
        <dbReference type="EMBL" id="GLI67535.1"/>
    </source>
</evidence>
<proteinExistence type="predicted"/>
<evidence type="ECO:0008006" key="3">
    <source>
        <dbReference type="Google" id="ProtNLM"/>
    </source>
</evidence>
<evidence type="ECO:0000313" key="2">
    <source>
        <dbReference type="Proteomes" id="UP001165090"/>
    </source>
</evidence>
<dbReference type="CDD" id="cd00229">
    <property type="entry name" value="SGNH_hydrolase"/>
    <property type="match status" value="1"/>
</dbReference>
<reference evidence="1 2" key="1">
    <citation type="journal article" date="2023" name="IScience">
        <title>Expanded male sex-determining region conserved during the evolution of homothallism in the green alga Volvox.</title>
        <authorList>
            <person name="Yamamoto K."/>
            <person name="Matsuzaki R."/>
            <person name="Mahakham W."/>
            <person name="Heman W."/>
            <person name="Sekimoto H."/>
            <person name="Kawachi M."/>
            <person name="Minakuchi Y."/>
            <person name="Toyoda A."/>
            <person name="Nozaki H."/>
        </authorList>
    </citation>
    <scope>NUCLEOTIDE SEQUENCE [LARGE SCALE GENOMIC DNA]</scope>
    <source>
        <strain evidence="1 2">NIES-4468</strain>
    </source>
</reference>
<dbReference type="InterPro" id="IPR036514">
    <property type="entry name" value="SGNH_hydro_sf"/>
</dbReference>
<dbReference type="PANTHER" id="PTHR34407:SF1">
    <property type="entry name" value="SGNH HYDROLASE-TYPE ESTERASE DOMAIN-CONTAINING PROTEIN"/>
    <property type="match status" value="1"/>
</dbReference>
<dbReference type="Gene3D" id="3.40.50.1110">
    <property type="entry name" value="SGNH hydrolase"/>
    <property type="match status" value="1"/>
</dbReference>
<dbReference type="SUPFAM" id="SSF52266">
    <property type="entry name" value="SGNH hydrolase"/>
    <property type="match status" value="1"/>
</dbReference>
<keyword evidence="2" id="KW-1185">Reference proteome</keyword>
<gene>
    <name evidence="1" type="ORF">VaNZ11_011749</name>
</gene>
<dbReference type="PANTHER" id="PTHR34407">
    <property type="entry name" value="EXPRESSED PROTEIN"/>
    <property type="match status" value="1"/>
</dbReference>